<dbReference type="Gene3D" id="3.40.30.10">
    <property type="entry name" value="Glutaredoxin"/>
    <property type="match status" value="1"/>
</dbReference>
<name>A0A5C5V7J7_9BACT</name>
<dbReference type="SUPFAM" id="SSF52833">
    <property type="entry name" value="Thioredoxin-like"/>
    <property type="match status" value="1"/>
</dbReference>
<dbReference type="EMBL" id="SJPF01000002">
    <property type="protein sequence ID" value="TWT34554.1"/>
    <property type="molecule type" value="Genomic_DNA"/>
</dbReference>
<organism evidence="3 4">
    <name type="scientific">Blastopirellula retiformator</name>
    <dbReference type="NCBI Taxonomy" id="2527970"/>
    <lineage>
        <taxon>Bacteria</taxon>
        <taxon>Pseudomonadati</taxon>
        <taxon>Planctomycetota</taxon>
        <taxon>Planctomycetia</taxon>
        <taxon>Pirellulales</taxon>
        <taxon>Pirellulaceae</taxon>
        <taxon>Blastopirellula</taxon>
    </lineage>
</organism>
<protein>
    <submittedName>
        <fullName evidence="3">AhpC/TSA family protein</fullName>
    </submittedName>
</protein>
<feature type="transmembrane region" description="Helical" evidence="1">
    <location>
        <begin position="76"/>
        <end position="96"/>
    </location>
</feature>
<dbReference type="InterPro" id="IPR036249">
    <property type="entry name" value="Thioredoxin-like_sf"/>
</dbReference>
<keyword evidence="1" id="KW-1133">Transmembrane helix</keyword>
<evidence type="ECO:0000313" key="4">
    <source>
        <dbReference type="Proteomes" id="UP000318878"/>
    </source>
</evidence>
<feature type="transmembrane region" description="Helical" evidence="1">
    <location>
        <begin position="48"/>
        <end position="69"/>
    </location>
</feature>
<keyword evidence="4" id="KW-1185">Reference proteome</keyword>
<dbReference type="Proteomes" id="UP000318878">
    <property type="component" value="Unassembled WGS sequence"/>
</dbReference>
<dbReference type="InterPro" id="IPR000866">
    <property type="entry name" value="AhpC/TSA"/>
</dbReference>
<feature type="transmembrane region" description="Helical" evidence="1">
    <location>
        <begin position="21"/>
        <end position="42"/>
    </location>
</feature>
<evidence type="ECO:0000256" key="1">
    <source>
        <dbReference type="SAM" id="Phobius"/>
    </source>
</evidence>
<sequence length="322" mass="35724">MSQPDQPPPWMKYVLLAAGGYNLVWGAAAILAPAAMLAWLQVESTQPALVFWQCIGMLVAVYGFGYLIAASDPYRHWPLVLVGLIGKILGPIGFLFALSAGTLPSSFGWLNLTNDLIWWTPFVMILWGAVRHLHMIDNAYELPEADDPIRELRTHDGRRLDDLASDRPQLIVFLRHAGCTFCREAAQDLGAQRSEIEAAGCGIVLVHVGQEDDPEFFSKYGLDDLPRISDPSCRLYRQFGLEIGTFSQLFGARVWARGIIAGIFGGHGLGLTRANSFQMPGIYLYHCGQILDGFQHEHASDRPLYTEFVRRNLAPVDVAVAR</sequence>
<keyword evidence="1" id="KW-0472">Membrane</keyword>
<dbReference type="GO" id="GO:0016491">
    <property type="term" value="F:oxidoreductase activity"/>
    <property type="evidence" value="ECO:0007669"/>
    <property type="project" value="InterPro"/>
</dbReference>
<dbReference type="AlphaFoldDB" id="A0A5C5V7J7"/>
<feature type="transmembrane region" description="Helical" evidence="1">
    <location>
        <begin position="116"/>
        <end position="133"/>
    </location>
</feature>
<comment type="caution">
    <text evidence="3">The sequence shown here is derived from an EMBL/GenBank/DDBJ whole genome shotgun (WGS) entry which is preliminary data.</text>
</comment>
<dbReference type="RefSeq" id="WP_186767544.1">
    <property type="nucleotide sequence ID" value="NZ_SJPF01000002.1"/>
</dbReference>
<accession>A0A5C5V7J7</accession>
<keyword evidence="1" id="KW-0812">Transmembrane</keyword>
<dbReference type="Pfam" id="PF00578">
    <property type="entry name" value="AhpC-TSA"/>
    <property type="match status" value="1"/>
</dbReference>
<evidence type="ECO:0000313" key="3">
    <source>
        <dbReference type="EMBL" id="TWT34554.1"/>
    </source>
</evidence>
<gene>
    <name evidence="3" type="ORF">Enr8_19640</name>
</gene>
<dbReference type="GO" id="GO:0016209">
    <property type="term" value="F:antioxidant activity"/>
    <property type="evidence" value="ECO:0007669"/>
    <property type="project" value="InterPro"/>
</dbReference>
<proteinExistence type="predicted"/>
<reference evidence="3 4" key="1">
    <citation type="submission" date="2019-02" db="EMBL/GenBank/DDBJ databases">
        <title>Deep-cultivation of Planctomycetes and their phenomic and genomic characterization uncovers novel biology.</title>
        <authorList>
            <person name="Wiegand S."/>
            <person name="Jogler M."/>
            <person name="Boedeker C."/>
            <person name="Pinto D."/>
            <person name="Vollmers J."/>
            <person name="Rivas-Marin E."/>
            <person name="Kohn T."/>
            <person name="Peeters S.H."/>
            <person name="Heuer A."/>
            <person name="Rast P."/>
            <person name="Oberbeckmann S."/>
            <person name="Bunk B."/>
            <person name="Jeske O."/>
            <person name="Meyerdierks A."/>
            <person name="Storesund J.E."/>
            <person name="Kallscheuer N."/>
            <person name="Luecker S."/>
            <person name="Lage O.M."/>
            <person name="Pohl T."/>
            <person name="Merkel B.J."/>
            <person name="Hornburger P."/>
            <person name="Mueller R.-W."/>
            <person name="Bruemmer F."/>
            <person name="Labrenz M."/>
            <person name="Spormann A.M."/>
            <person name="Op Den Camp H."/>
            <person name="Overmann J."/>
            <person name="Amann R."/>
            <person name="Jetten M.S.M."/>
            <person name="Mascher T."/>
            <person name="Medema M.H."/>
            <person name="Devos D.P."/>
            <person name="Kaster A.-K."/>
            <person name="Ovreas L."/>
            <person name="Rohde M."/>
            <person name="Galperin M.Y."/>
            <person name="Jogler C."/>
        </authorList>
    </citation>
    <scope>NUCLEOTIDE SEQUENCE [LARGE SCALE GENOMIC DNA]</scope>
    <source>
        <strain evidence="3 4">Enr8</strain>
    </source>
</reference>
<evidence type="ECO:0000259" key="2">
    <source>
        <dbReference type="Pfam" id="PF00578"/>
    </source>
</evidence>
<feature type="domain" description="Alkyl hydroperoxide reductase subunit C/ Thiol specific antioxidant" evidence="2">
    <location>
        <begin position="159"/>
        <end position="242"/>
    </location>
</feature>